<reference evidence="2" key="2">
    <citation type="submission" date="2016-06" db="UniProtKB">
        <authorList>
            <consortium name="WormBaseParasite"/>
        </authorList>
    </citation>
    <scope>IDENTIFICATION</scope>
</reference>
<evidence type="ECO:0000313" key="1">
    <source>
        <dbReference type="Proteomes" id="UP000050741"/>
    </source>
</evidence>
<dbReference type="WBParaSite" id="GPLIN_000479600">
    <property type="protein sequence ID" value="GPLIN_000479600"/>
    <property type="gene ID" value="GPLIN_000479600"/>
</dbReference>
<reference evidence="1" key="1">
    <citation type="submission" date="2014-05" db="EMBL/GenBank/DDBJ databases">
        <title>The genome and life-stage specific transcriptomes of Globodera pallida elucidate key aspects of plant parasitism by a cyst nematode.</title>
        <authorList>
            <person name="Cotton J.A."/>
            <person name="Lilley C.J."/>
            <person name="Jones L.M."/>
            <person name="Kikuchi T."/>
            <person name="Reid A.J."/>
            <person name="Thorpe P."/>
            <person name="Tsai I.J."/>
            <person name="Beasley H."/>
            <person name="Blok V."/>
            <person name="Cock P.J.A."/>
            <person name="Van den Akker S.E."/>
            <person name="Holroyd N."/>
            <person name="Hunt M."/>
            <person name="Mantelin S."/>
            <person name="Naghra H."/>
            <person name="Pain A."/>
            <person name="Palomares-Rius J.E."/>
            <person name="Zarowiecki M."/>
            <person name="Berriman M."/>
            <person name="Jones J.T."/>
            <person name="Urwin P.E."/>
        </authorList>
    </citation>
    <scope>NUCLEOTIDE SEQUENCE [LARGE SCALE GENOMIC DNA]</scope>
    <source>
        <strain evidence="1">Lindley</strain>
    </source>
</reference>
<protein>
    <submittedName>
        <fullName evidence="2">Uncharacterized protein</fullName>
    </submittedName>
</protein>
<sequence>MMLLLQRWSLRSRKIQTPLLELDLQRRQSATLKMKFHRLRAPLNVATVFCKSTIFRIDRPKEWLIR</sequence>
<organism evidence="1 2">
    <name type="scientific">Globodera pallida</name>
    <name type="common">Potato cyst nematode worm</name>
    <name type="synonym">Heterodera pallida</name>
    <dbReference type="NCBI Taxonomy" id="36090"/>
    <lineage>
        <taxon>Eukaryota</taxon>
        <taxon>Metazoa</taxon>
        <taxon>Ecdysozoa</taxon>
        <taxon>Nematoda</taxon>
        <taxon>Chromadorea</taxon>
        <taxon>Rhabditida</taxon>
        <taxon>Tylenchina</taxon>
        <taxon>Tylenchomorpha</taxon>
        <taxon>Tylenchoidea</taxon>
        <taxon>Heteroderidae</taxon>
        <taxon>Heteroderinae</taxon>
        <taxon>Globodera</taxon>
    </lineage>
</organism>
<evidence type="ECO:0000313" key="2">
    <source>
        <dbReference type="WBParaSite" id="GPLIN_000479600"/>
    </source>
</evidence>
<dbReference type="AlphaFoldDB" id="A0A183BW08"/>
<accession>A0A183BW08</accession>
<proteinExistence type="predicted"/>
<name>A0A183BW08_GLOPA</name>
<dbReference type="Proteomes" id="UP000050741">
    <property type="component" value="Unassembled WGS sequence"/>
</dbReference>
<keyword evidence="1" id="KW-1185">Reference proteome</keyword>